<organism evidence="3 4">
    <name type="scientific">Neoroseomonas marina</name>
    <dbReference type="NCBI Taxonomy" id="1232220"/>
    <lineage>
        <taxon>Bacteria</taxon>
        <taxon>Pseudomonadati</taxon>
        <taxon>Pseudomonadota</taxon>
        <taxon>Alphaproteobacteria</taxon>
        <taxon>Acetobacterales</taxon>
        <taxon>Acetobacteraceae</taxon>
        <taxon>Neoroseomonas</taxon>
    </lineage>
</organism>
<gene>
    <name evidence="3" type="ORF">GWK16_05370</name>
</gene>
<dbReference type="PIRSF" id="PIRSF017082">
    <property type="entry name" value="YflP"/>
    <property type="match status" value="1"/>
</dbReference>
<dbReference type="InterPro" id="IPR042100">
    <property type="entry name" value="Bug_dom1"/>
</dbReference>
<dbReference type="AlphaFoldDB" id="A0A848EAT9"/>
<reference evidence="3 4" key="1">
    <citation type="submission" date="2020-03" db="EMBL/GenBank/DDBJ databases">
        <authorList>
            <person name="Sun Q."/>
        </authorList>
    </citation>
    <scope>NUCLEOTIDE SEQUENCE [LARGE SCALE GENOMIC DNA]</scope>
    <source>
        <strain evidence="3 4">JC162</strain>
    </source>
</reference>
<dbReference type="EMBL" id="JABBKX010000002">
    <property type="protein sequence ID" value="NMJ40659.1"/>
    <property type="molecule type" value="Genomic_DNA"/>
</dbReference>
<dbReference type="Gene3D" id="3.40.190.150">
    <property type="entry name" value="Bordetella uptake gene, domain 1"/>
    <property type="match status" value="1"/>
</dbReference>
<keyword evidence="2" id="KW-0732">Signal</keyword>
<evidence type="ECO:0000313" key="3">
    <source>
        <dbReference type="EMBL" id="NMJ40659.1"/>
    </source>
</evidence>
<evidence type="ECO:0000313" key="4">
    <source>
        <dbReference type="Proteomes" id="UP000548582"/>
    </source>
</evidence>
<sequence>MIGRRLVLAAPFLPFAARAQGSDAFPTRPLRAIVPFPPGSATDGVARFVAERISRSLGQPVVVENVTGGNGAIAARQAARAAPDGHAFLFATNSTHAAAVHLMREPGYDPVRDFAPVTLTSIAPLVLMVRSDFPAADVAGFITEAKARGNSLNYGTGNIGSLAAAQLLISITGISAERISYRGTPAAVTDLLAGRVHFMVSDLASAGEHVRAGTLRALGVTPAQRIPMLPDVPTLQEAGVPGYDFASWVAVFLPARSPEAAVARLNREIRAVLDSEEGRRYSLSLGLVASTGTPEDLARFQAREIEQWGRIAQAAGLPRE</sequence>
<accession>A0A848EAT9</accession>
<comment type="similarity">
    <text evidence="1">Belongs to the UPF0065 (bug) family.</text>
</comment>
<comment type="caution">
    <text evidence="3">The sequence shown here is derived from an EMBL/GenBank/DDBJ whole genome shotgun (WGS) entry which is preliminary data.</text>
</comment>
<dbReference type="SUPFAM" id="SSF53850">
    <property type="entry name" value="Periplasmic binding protein-like II"/>
    <property type="match status" value="1"/>
</dbReference>
<feature type="chain" id="PRO_5032550792" evidence="2">
    <location>
        <begin position="20"/>
        <end position="320"/>
    </location>
</feature>
<dbReference type="RefSeq" id="WP_170052939.1">
    <property type="nucleotide sequence ID" value="NZ_JABBKX010000002.1"/>
</dbReference>
<keyword evidence="4" id="KW-1185">Reference proteome</keyword>
<proteinExistence type="inferred from homology"/>
<dbReference type="PANTHER" id="PTHR42928">
    <property type="entry name" value="TRICARBOXYLATE-BINDING PROTEIN"/>
    <property type="match status" value="1"/>
</dbReference>
<protein>
    <submittedName>
        <fullName evidence="3">Tripartite tricarboxylate transporter substrate binding protein</fullName>
    </submittedName>
</protein>
<evidence type="ECO:0000256" key="2">
    <source>
        <dbReference type="SAM" id="SignalP"/>
    </source>
</evidence>
<dbReference type="Proteomes" id="UP000548582">
    <property type="component" value="Unassembled WGS sequence"/>
</dbReference>
<evidence type="ECO:0000256" key="1">
    <source>
        <dbReference type="ARBA" id="ARBA00006987"/>
    </source>
</evidence>
<feature type="signal peptide" evidence="2">
    <location>
        <begin position="1"/>
        <end position="19"/>
    </location>
</feature>
<dbReference type="CDD" id="cd07012">
    <property type="entry name" value="PBP2_Bug_TTT"/>
    <property type="match status" value="1"/>
</dbReference>
<dbReference type="Gene3D" id="3.40.190.10">
    <property type="entry name" value="Periplasmic binding protein-like II"/>
    <property type="match status" value="1"/>
</dbReference>
<dbReference type="PANTHER" id="PTHR42928:SF5">
    <property type="entry name" value="BLR1237 PROTEIN"/>
    <property type="match status" value="1"/>
</dbReference>
<dbReference type="Pfam" id="PF03401">
    <property type="entry name" value="TctC"/>
    <property type="match status" value="1"/>
</dbReference>
<dbReference type="InterPro" id="IPR005064">
    <property type="entry name" value="BUG"/>
</dbReference>
<name>A0A848EAT9_9PROT</name>